<dbReference type="InterPro" id="IPR001932">
    <property type="entry name" value="PPM-type_phosphatase-like_dom"/>
</dbReference>
<dbReference type="SMART" id="SM00220">
    <property type="entry name" value="S_TKc"/>
    <property type="match status" value="1"/>
</dbReference>
<accession>A0ABT0YPH2</accession>
<dbReference type="Gene3D" id="3.60.40.10">
    <property type="entry name" value="PPM-type phosphatase domain"/>
    <property type="match status" value="1"/>
</dbReference>
<dbReference type="Pfam" id="PF13672">
    <property type="entry name" value="PP2C_2"/>
    <property type="match status" value="1"/>
</dbReference>
<keyword evidence="6" id="KW-0812">Transmembrane</keyword>
<dbReference type="Proteomes" id="UP001165541">
    <property type="component" value="Unassembled WGS sequence"/>
</dbReference>
<sequence>MSFDVDIGRCSERGPREENEDFSGVVQPAHQDAAHGLIAAVADGVSMGGRGREAAQTAVLSLVRDYYATPETWDITVALDRLISAHNAWLADHNRRRQGAGAEGAAAMCTLTALVLQGHSYTVAHVGDTRAWLLRDGDCIQLTQDHCFEQPDMRSRLTRALGLDDGVRLDYVQGELQPGDSFVLTSDGVHGVLKRRRLAALAAEGSADAASASLVREALAAGGRDNATAVVIRVRGLAASRLEDALLRGRQLPAPMRLRVGDVLDGYTVTALVDDNGVHRLYQAREAATGELVALKTLHEARASDPEERAMLAHEAWLSQRITERDSRGLVRAREVEHASAFYAVFDWHSGHTLEHWLGHGRRFDIGDVVEGALTVCKALGRLHRQGVVHRDVKPANLHLGDDGQWRLLDLGVALSGREPATQRQLHAGTPSYMNPEQWGGPGDRDPRAADAGSDLYGLGVTLYRWLTGHLPYGEVEPYQLARFRRDPKAPSRLRPDVPIWLDHVVLKAVARDEAQRFETAEEFALALERGASRPLAAPGSTPLATRDPAALWMIAFAISALFNLLLVVWLLFLPR</sequence>
<evidence type="ECO:0000256" key="3">
    <source>
        <dbReference type="ARBA" id="ARBA00022777"/>
    </source>
</evidence>
<dbReference type="PROSITE" id="PS51746">
    <property type="entry name" value="PPM_2"/>
    <property type="match status" value="1"/>
</dbReference>
<evidence type="ECO:0000256" key="1">
    <source>
        <dbReference type="ARBA" id="ARBA00022679"/>
    </source>
</evidence>
<comment type="caution">
    <text evidence="9">The sequence shown here is derived from an EMBL/GenBank/DDBJ whole genome shotgun (WGS) entry which is preliminary data.</text>
</comment>
<dbReference type="PANTHER" id="PTHR43289:SF34">
    <property type="entry name" value="SERINE_THREONINE-PROTEIN KINASE YBDM-RELATED"/>
    <property type="match status" value="1"/>
</dbReference>
<keyword evidence="6" id="KW-1133">Transmembrane helix</keyword>
<evidence type="ECO:0000259" key="8">
    <source>
        <dbReference type="PROSITE" id="PS51746"/>
    </source>
</evidence>
<reference evidence="9" key="1">
    <citation type="submission" date="2022-05" db="EMBL/GenBank/DDBJ databases">
        <title>Schlegelella sp. nov., isolated from mangrove soil.</title>
        <authorList>
            <person name="Liu Y."/>
            <person name="Ge X."/>
            <person name="Liu W."/>
        </authorList>
    </citation>
    <scope>NUCLEOTIDE SEQUENCE</scope>
    <source>
        <strain evidence="9">S2-27</strain>
    </source>
</reference>
<evidence type="ECO:0000313" key="10">
    <source>
        <dbReference type="Proteomes" id="UP001165541"/>
    </source>
</evidence>
<proteinExistence type="predicted"/>
<dbReference type="InterPro" id="IPR011009">
    <property type="entry name" value="Kinase-like_dom_sf"/>
</dbReference>
<dbReference type="SUPFAM" id="SSF81606">
    <property type="entry name" value="PP2C-like"/>
    <property type="match status" value="1"/>
</dbReference>
<gene>
    <name evidence="9" type="ORF">M8A51_12210</name>
</gene>
<feature type="transmembrane region" description="Helical" evidence="6">
    <location>
        <begin position="551"/>
        <end position="574"/>
    </location>
</feature>
<evidence type="ECO:0000256" key="6">
    <source>
        <dbReference type="SAM" id="Phobius"/>
    </source>
</evidence>
<keyword evidence="1" id="KW-0808">Transferase</keyword>
<evidence type="ECO:0000256" key="5">
    <source>
        <dbReference type="SAM" id="MobiDB-lite"/>
    </source>
</evidence>
<dbReference type="InterPro" id="IPR000719">
    <property type="entry name" value="Prot_kinase_dom"/>
</dbReference>
<feature type="compositionally biased region" description="Basic and acidic residues" evidence="5">
    <location>
        <begin position="1"/>
        <end position="17"/>
    </location>
</feature>
<keyword evidence="4" id="KW-0067">ATP-binding</keyword>
<dbReference type="GO" id="GO:0016301">
    <property type="term" value="F:kinase activity"/>
    <property type="evidence" value="ECO:0007669"/>
    <property type="project" value="UniProtKB-KW"/>
</dbReference>
<keyword evidence="10" id="KW-1185">Reference proteome</keyword>
<keyword evidence="3 9" id="KW-0418">Kinase</keyword>
<dbReference type="Pfam" id="PF00069">
    <property type="entry name" value="Pkinase"/>
    <property type="match status" value="1"/>
</dbReference>
<dbReference type="SUPFAM" id="SSF56112">
    <property type="entry name" value="Protein kinase-like (PK-like)"/>
    <property type="match status" value="1"/>
</dbReference>
<protein>
    <submittedName>
        <fullName evidence="9">Bifunctional protein-serine/threonine kinase/phosphatase</fullName>
    </submittedName>
</protein>
<name>A0ABT0YPH2_9BURK</name>
<feature type="region of interest" description="Disordered" evidence="5">
    <location>
        <begin position="1"/>
        <end position="23"/>
    </location>
</feature>
<dbReference type="Gene3D" id="1.10.510.10">
    <property type="entry name" value="Transferase(Phosphotransferase) domain 1"/>
    <property type="match status" value="1"/>
</dbReference>
<evidence type="ECO:0000259" key="7">
    <source>
        <dbReference type="PROSITE" id="PS50011"/>
    </source>
</evidence>
<dbReference type="SMART" id="SM00332">
    <property type="entry name" value="PP2Cc"/>
    <property type="match status" value="1"/>
</dbReference>
<dbReference type="CDD" id="cd00143">
    <property type="entry name" value="PP2Cc"/>
    <property type="match status" value="1"/>
</dbReference>
<evidence type="ECO:0000313" key="9">
    <source>
        <dbReference type="EMBL" id="MCM5680294.1"/>
    </source>
</evidence>
<dbReference type="PANTHER" id="PTHR43289">
    <property type="entry name" value="MITOGEN-ACTIVATED PROTEIN KINASE KINASE KINASE 20-RELATED"/>
    <property type="match status" value="1"/>
</dbReference>
<feature type="domain" description="PPM-type phosphatase" evidence="8">
    <location>
        <begin position="6"/>
        <end position="234"/>
    </location>
</feature>
<dbReference type="EMBL" id="JAMKFE010000006">
    <property type="protein sequence ID" value="MCM5680294.1"/>
    <property type="molecule type" value="Genomic_DNA"/>
</dbReference>
<evidence type="ECO:0000256" key="4">
    <source>
        <dbReference type="ARBA" id="ARBA00022840"/>
    </source>
</evidence>
<feature type="region of interest" description="Disordered" evidence="5">
    <location>
        <begin position="422"/>
        <end position="451"/>
    </location>
</feature>
<keyword evidence="2" id="KW-0547">Nucleotide-binding</keyword>
<evidence type="ECO:0000256" key="2">
    <source>
        <dbReference type="ARBA" id="ARBA00022741"/>
    </source>
</evidence>
<dbReference type="Gene3D" id="3.30.200.20">
    <property type="entry name" value="Phosphorylase Kinase, domain 1"/>
    <property type="match status" value="1"/>
</dbReference>
<dbReference type="RefSeq" id="WP_251778740.1">
    <property type="nucleotide sequence ID" value="NZ_JAMKFE010000006.1"/>
</dbReference>
<feature type="domain" description="Protein kinase" evidence="7">
    <location>
        <begin position="267"/>
        <end position="537"/>
    </location>
</feature>
<organism evidence="9 10">
    <name type="scientific">Caldimonas mangrovi</name>
    <dbReference type="NCBI Taxonomy" id="2944811"/>
    <lineage>
        <taxon>Bacteria</taxon>
        <taxon>Pseudomonadati</taxon>
        <taxon>Pseudomonadota</taxon>
        <taxon>Betaproteobacteria</taxon>
        <taxon>Burkholderiales</taxon>
        <taxon>Sphaerotilaceae</taxon>
        <taxon>Caldimonas</taxon>
    </lineage>
</organism>
<dbReference type="CDD" id="cd14014">
    <property type="entry name" value="STKc_PknB_like"/>
    <property type="match status" value="1"/>
</dbReference>
<dbReference type="SMART" id="SM00331">
    <property type="entry name" value="PP2C_SIG"/>
    <property type="match status" value="1"/>
</dbReference>
<keyword evidence="6" id="KW-0472">Membrane</keyword>
<dbReference type="PROSITE" id="PS50011">
    <property type="entry name" value="PROTEIN_KINASE_DOM"/>
    <property type="match status" value="1"/>
</dbReference>
<dbReference type="InterPro" id="IPR036457">
    <property type="entry name" value="PPM-type-like_dom_sf"/>
</dbReference>